<evidence type="ECO:0000313" key="1">
    <source>
        <dbReference type="EMBL" id="ERI80389.1"/>
    </source>
</evidence>
<evidence type="ECO:0008006" key="3">
    <source>
        <dbReference type="Google" id="ProtNLM"/>
    </source>
</evidence>
<organism evidence="1 2">
    <name type="scientific">[Clostridium] symbiosum ATCC 14940</name>
    <dbReference type="NCBI Taxonomy" id="411472"/>
    <lineage>
        <taxon>Bacteria</taxon>
        <taxon>Bacillati</taxon>
        <taxon>Bacillota</taxon>
        <taxon>Clostridia</taxon>
        <taxon>Lachnospirales</taxon>
        <taxon>Lachnospiraceae</taxon>
        <taxon>Otoolea</taxon>
    </lineage>
</organism>
<dbReference type="EMBL" id="AWSU01000028">
    <property type="protein sequence ID" value="ERI80389.1"/>
    <property type="molecule type" value="Genomic_DNA"/>
</dbReference>
<reference evidence="1 2" key="1">
    <citation type="submission" date="2013-07" db="EMBL/GenBank/DDBJ databases">
        <authorList>
            <person name="Weinstock G."/>
            <person name="Sodergren E."/>
            <person name="Wylie T."/>
            <person name="Fulton L."/>
            <person name="Fulton R."/>
            <person name="Fronick C."/>
            <person name="O'Laughlin M."/>
            <person name="Godfrey J."/>
            <person name="Miner T."/>
            <person name="Herter B."/>
            <person name="Appelbaum E."/>
            <person name="Cordes M."/>
            <person name="Lek S."/>
            <person name="Wollam A."/>
            <person name="Pepin K.H."/>
            <person name="Palsikar V.B."/>
            <person name="Mitreva M."/>
            <person name="Wilson R.K."/>
        </authorList>
    </citation>
    <scope>NUCLEOTIDE SEQUENCE [LARGE SCALE GENOMIC DNA]</scope>
    <source>
        <strain evidence="1 2">ATCC 14940</strain>
    </source>
</reference>
<dbReference type="AlphaFoldDB" id="A0ABC9U3C4"/>
<name>A0ABC9U3C4_CLOSY</name>
<proteinExistence type="predicted"/>
<evidence type="ECO:0000313" key="2">
    <source>
        <dbReference type="Proteomes" id="UP000016491"/>
    </source>
</evidence>
<sequence length="79" mass="8404">MADQKYGNAGILGNRQIDYNVSVIQQFIKVRVIGALSLGTSVAAVIKAVGADSGLFKYNFVLSYDGIISPICNALLLII</sequence>
<gene>
    <name evidence="1" type="ORF">CLOSYM_00365</name>
</gene>
<protein>
    <recommendedName>
        <fullName evidence="3">CASP-like protein</fullName>
    </recommendedName>
</protein>
<dbReference type="Proteomes" id="UP000016491">
    <property type="component" value="Unassembled WGS sequence"/>
</dbReference>
<comment type="caution">
    <text evidence="1">The sequence shown here is derived from an EMBL/GenBank/DDBJ whole genome shotgun (WGS) entry which is preliminary data.</text>
</comment>
<accession>A0ABC9U3C4</accession>